<proteinExistence type="predicted"/>
<name>A0A2S9WT65_9FLAO</name>
<protein>
    <recommendedName>
        <fullName evidence="3">Lipocalin-like domain-containing protein</fullName>
    </recommendedName>
</protein>
<evidence type="ECO:0008006" key="3">
    <source>
        <dbReference type="Google" id="ProtNLM"/>
    </source>
</evidence>
<evidence type="ECO:0000313" key="1">
    <source>
        <dbReference type="EMBL" id="PRP66675.1"/>
    </source>
</evidence>
<dbReference type="PROSITE" id="PS51257">
    <property type="entry name" value="PROKAR_LIPOPROTEIN"/>
    <property type="match status" value="1"/>
</dbReference>
<dbReference type="AlphaFoldDB" id="A0A2S9WT65"/>
<sequence>MIKSAVSSYFHESRLKSTLVKISVLLSILLCSCSSDFNSDLLIGYWQVSHTTTKNPISVFDDGSIDKAFVRSYKAIEFEDGTTLKLIGRIGYSSKVCEYTSEKNYVTITSDSEILDKSNILEFKILEITEDELVVGQASEKFFNLTKAEFTKIQ</sequence>
<comment type="caution">
    <text evidence="1">The sequence shown here is derived from an EMBL/GenBank/DDBJ whole genome shotgun (WGS) entry which is preliminary data.</text>
</comment>
<reference evidence="1 2" key="1">
    <citation type="submission" date="2016-11" db="EMBL/GenBank/DDBJ databases">
        <title>Trade-off between light-utilization and light-protection in marine flavobacteria.</title>
        <authorList>
            <person name="Kumagai Y."/>
        </authorList>
    </citation>
    <scope>NUCLEOTIDE SEQUENCE [LARGE SCALE GENOMIC DNA]</scope>
    <source>
        <strain evidence="1 2">JCM 17109</strain>
    </source>
</reference>
<gene>
    <name evidence="1" type="ORF">BST86_05940</name>
</gene>
<evidence type="ECO:0000313" key="2">
    <source>
        <dbReference type="Proteomes" id="UP000239532"/>
    </source>
</evidence>
<keyword evidence="2" id="KW-1185">Reference proteome</keyword>
<organism evidence="1 2">
    <name type="scientific">Nonlabens agnitus</name>
    <dbReference type="NCBI Taxonomy" id="870484"/>
    <lineage>
        <taxon>Bacteria</taxon>
        <taxon>Pseudomonadati</taxon>
        <taxon>Bacteroidota</taxon>
        <taxon>Flavobacteriia</taxon>
        <taxon>Flavobacteriales</taxon>
        <taxon>Flavobacteriaceae</taxon>
        <taxon>Nonlabens</taxon>
    </lineage>
</organism>
<dbReference type="RefSeq" id="WP_105982475.1">
    <property type="nucleotide sequence ID" value="NZ_MQUC01000003.1"/>
</dbReference>
<dbReference type="EMBL" id="MQUC01000003">
    <property type="protein sequence ID" value="PRP66675.1"/>
    <property type="molecule type" value="Genomic_DNA"/>
</dbReference>
<accession>A0A2S9WT65</accession>
<dbReference type="Proteomes" id="UP000239532">
    <property type="component" value="Unassembled WGS sequence"/>
</dbReference>